<evidence type="ECO:0000256" key="1">
    <source>
        <dbReference type="SAM" id="MobiDB-lite"/>
    </source>
</evidence>
<dbReference type="EMBL" id="CP119108">
    <property type="protein sequence ID" value="WEG08087.1"/>
    <property type="molecule type" value="Genomic_DNA"/>
</dbReference>
<evidence type="ECO:0000313" key="4">
    <source>
        <dbReference type="Proteomes" id="UP001214553"/>
    </source>
</evidence>
<feature type="region of interest" description="Disordered" evidence="1">
    <location>
        <begin position="119"/>
        <end position="138"/>
    </location>
</feature>
<feature type="compositionally biased region" description="Low complexity" evidence="1">
    <location>
        <begin position="12"/>
        <end position="21"/>
    </location>
</feature>
<feature type="compositionally biased region" description="Polar residues" evidence="1">
    <location>
        <begin position="121"/>
        <end position="131"/>
    </location>
</feature>
<proteinExistence type="predicted"/>
<sequence length="275" mass="27285">MLDPVVKLPDLTATATGPETATGGGTVNDTVRVSNISSTLGATARAVSVRITAGGATIAAAAATGWICSTAGSTATCSGGTLANGGSVSIPVAVRLPAATTSITLSATVDPGGVIVERSETNNSGSATTAVTAPPLPDLRTTMTGPSSVRGLYAAGVWTITVTNAGNAPASPVDVRWLTNWGGDVNANAVISGAIGFTCIVPPEYMQQMAYCYGTAALQPGASATIVITAVPPAPTNVYGSTGASTVTAMVDYRQSVTESNENNNASTVYSTILP</sequence>
<protein>
    <submittedName>
        <fullName evidence="3">CARDB domain-containing protein</fullName>
    </submittedName>
</protein>
<dbReference type="RefSeq" id="WP_275277425.1">
    <property type="nucleotide sequence ID" value="NZ_CP119108.1"/>
</dbReference>
<accession>A0ABY8BX41</accession>
<feature type="domain" description="CARDB" evidence="2">
    <location>
        <begin position="9"/>
        <end position="124"/>
    </location>
</feature>
<gene>
    <name evidence="3" type="ORF">PU630_12670</name>
</gene>
<name>A0ABY8BX41_9MICO</name>
<evidence type="ECO:0000313" key="3">
    <source>
        <dbReference type="EMBL" id="WEG08087.1"/>
    </source>
</evidence>
<feature type="domain" description="CARDB" evidence="2">
    <location>
        <begin position="159"/>
        <end position="268"/>
    </location>
</feature>
<keyword evidence="4" id="KW-1185">Reference proteome</keyword>
<dbReference type="Pfam" id="PF07705">
    <property type="entry name" value="CARDB"/>
    <property type="match status" value="2"/>
</dbReference>
<dbReference type="Proteomes" id="UP001214553">
    <property type="component" value="Chromosome"/>
</dbReference>
<dbReference type="InterPro" id="IPR013783">
    <property type="entry name" value="Ig-like_fold"/>
</dbReference>
<feature type="region of interest" description="Disordered" evidence="1">
    <location>
        <begin position="1"/>
        <end position="24"/>
    </location>
</feature>
<reference evidence="3 4" key="1">
    <citation type="submission" date="2023-03" db="EMBL/GenBank/DDBJ databases">
        <title>Genome sequence of Microbacterium sp. KACC 23027.</title>
        <authorList>
            <person name="Kim S."/>
            <person name="Heo J."/>
            <person name="Kwon S.-W."/>
        </authorList>
    </citation>
    <scope>NUCLEOTIDE SEQUENCE [LARGE SCALE GENOMIC DNA]</scope>
    <source>
        <strain evidence="3 4">KACC 23027</strain>
    </source>
</reference>
<dbReference type="InterPro" id="IPR011635">
    <property type="entry name" value="CARDB"/>
</dbReference>
<evidence type="ECO:0000259" key="2">
    <source>
        <dbReference type="Pfam" id="PF07705"/>
    </source>
</evidence>
<organism evidence="3 4">
    <name type="scientific">Microbacterium horticulturae</name>
    <dbReference type="NCBI Taxonomy" id="3028316"/>
    <lineage>
        <taxon>Bacteria</taxon>
        <taxon>Bacillati</taxon>
        <taxon>Actinomycetota</taxon>
        <taxon>Actinomycetes</taxon>
        <taxon>Micrococcales</taxon>
        <taxon>Microbacteriaceae</taxon>
        <taxon>Microbacterium</taxon>
    </lineage>
</organism>
<dbReference type="Gene3D" id="2.60.40.10">
    <property type="entry name" value="Immunoglobulins"/>
    <property type="match status" value="2"/>
</dbReference>